<accession>A0A2K9EL64</accession>
<evidence type="ECO:0000256" key="6">
    <source>
        <dbReference type="SAM" id="Phobius"/>
    </source>
</evidence>
<evidence type="ECO:0000256" key="2">
    <source>
        <dbReference type="ARBA" id="ARBA00022475"/>
    </source>
</evidence>
<reference evidence="8 10" key="2">
    <citation type="journal article" date="2018" name="Syst. Appl. Microbiol.">
        <title>Characterization and high-quality draft genome sequence of Herbivorax saccincola A7, an anaerobic, alkaliphilic, thermophilic, cellulolytic, and xylanolytic bacterium.</title>
        <authorList>
            <person name="Aikawa S."/>
            <person name="Baramee S."/>
            <person name="Sermsathanaswadi J."/>
            <person name="Thianheng P."/>
            <person name="Tachaapaikoon C."/>
            <person name="Shikata A."/>
            <person name="Waeonukul R."/>
            <person name="Pason P."/>
            <person name="Ratanakhanokchai K."/>
            <person name="Kosugi A."/>
        </authorList>
    </citation>
    <scope>NUCLEOTIDE SEQUENCE [LARGE SCALE GENOMIC DNA]</scope>
    <source>
        <strain evidence="8 10">A7</strain>
    </source>
</reference>
<keyword evidence="4 6" id="KW-1133">Transmembrane helix</keyword>
<feature type="transmembrane region" description="Helical" evidence="6">
    <location>
        <begin position="66"/>
        <end position="88"/>
    </location>
</feature>
<keyword evidence="9" id="KW-1185">Reference proteome</keyword>
<dbReference type="Proteomes" id="UP000239720">
    <property type="component" value="Unassembled WGS sequence"/>
</dbReference>
<evidence type="ECO:0000313" key="8">
    <source>
        <dbReference type="EMBL" id="PQQ67259.1"/>
    </source>
</evidence>
<feature type="transmembrane region" description="Helical" evidence="6">
    <location>
        <begin position="115"/>
        <end position="134"/>
    </location>
</feature>
<keyword evidence="2" id="KW-1003">Cell membrane</keyword>
<keyword evidence="5 6" id="KW-0472">Membrane</keyword>
<feature type="transmembrane region" description="Helical" evidence="6">
    <location>
        <begin position="140"/>
        <end position="167"/>
    </location>
</feature>
<dbReference type="InterPro" id="IPR001123">
    <property type="entry name" value="LeuE-type"/>
</dbReference>
<dbReference type="PANTHER" id="PTHR38825">
    <property type="entry name" value="LYSINE EXPORTER PROTEIN (LYSE/YGGA)"/>
    <property type="match status" value="1"/>
</dbReference>
<dbReference type="GO" id="GO:0006865">
    <property type="term" value="P:amino acid transport"/>
    <property type="evidence" value="ECO:0007669"/>
    <property type="project" value="InterPro"/>
</dbReference>
<evidence type="ECO:0000256" key="5">
    <source>
        <dbReference type="ARBA" id="ARBA00023136"/>
    </source>
</evidence>
<evidence type="ECO:0000256" key="4">
    <source>
        <dbReference type="ARBA" id="ARBA00022989"/>
    </source>
</evidence>
<feature type="transmembrane region" description="Helical" evidence="6">
    <location>
        <begin position="6"/>
        <end position="27"/>
    </location>
</feature>
<gene>
    <name evidence="8" type="ORF">B9R14_11205</name>
    <name evidence="7" type="ORF">HVS_07020</name>
</gene>
<protein>
    <submittedName>
        <fullName evidence="8">Lysine transporter LysE</fullName>
    </submittedName>
    <submittedName>
        <fullName evidence="7">Threonine efflux system</fullName>
    </submittedName>
</protein>
<keyword evidence="3 6" id="KW-0812">Transmembrane</keyword>
<sequence length="215" mass="23413">MVLWGMFFKSFLIGFSGAMVPGTMLGVTIDGSLKKGWKAGPLIVLGHGILEILLIIVMVMGFRDFFTNPVVGGIIGLAGGVFLAWMGYGMIKSGKNKSVSLENQETGNSIMGKNLVLVGLIVSATNPYFIIWWASTGMELIRQALTIGVIGILFFFAGHILSDFIWYSSVSLAFSKGKKLISDNVYRWIILFLGVFIMGFSIYFISGGLKMLINA</sequence>
<dbReference type="PANTHER" id="PTHR38825:SF1">
    <property type="entry name" value="TRANSPORTER, LYSE FAMILY"/>
    <property type="match status" value="1"/>
</dbReference>
<dbReference type="Proteomes" id="UP000233534">
    <property type="component" value="Chromosome"/>
</dbReference>
<feature type="transmembrane region" description="Helical" evidence="6">
    <location>
        <begin position="188"/>
        <end position="206"/>
    </location>
</feature>
<dbReference type="EMBL" id="NEMB01000003">
    <property type="protein sequence ID" value="PQQ67259.1"/>
    <property type="molecule type" value="Genomic_DNA"/>
</dbReference>
<dbReference type="EMBL" id="CP025197">
    <property type="protein sequence ID" value="AUG57321.1"/>
    <property type="molecule type" value="Genomic_DNA"/>
</dbReference>
<dbReference type="Pfam" id="PF01810">
    <property type="entry name" value="LysE"/>
    <property type="match status" value="1"/>
</dbReference>
<reference evidence="7 9" key="1">
    <citation type="submission" date="2017-12" db="EMBL/GenBank/DDBJ databases">
        <title>Complete genome sequence of Herbivorax saccincola GGR1, a novel Cellulosome-producing hydrolytic bacterium in a thermophilic biogas plant, established by Illumina and Nanopore MinION sequencing.</title>
        <authorList>
            <person name="Pechtl A."/>
            <person name="Ruckert C."/>
            <person name="Koeck D.E."/>
            <person name="Maus I."/>
            <person name="Winkler A."/>
            <person name="Kalinowski J."/>
            <person name="Puhler A."/>
            <person name="Schwarz W.W."/>
            <person name="Zverlov V.V."/>
            <person name="Schluter A."/>
            <person name="Liebl W."/>
        </authorList>
    </citation>
    <scope>NUCLEOTIDE SEQUENCE [LARGE SCALE GENOMIC DNA]</scope>
    <source>
        <strain evidence="7">GGR1</strain>
        <strain evidence="9">SR1</strain>
    </source>
</reference>
<dbReference type="GO" id="GO:0005886">
    <property type="term" value="C:plasma membrane"/>
    <property type="evidence" value="ECO:0007669"/>
    <property type="project" value="UniProtKB-SubCell"/>
</dbReference>
<comment type="subcellular location">
    <subcellularLocation>
        <location evidence="1">Cell membrane</location>
        <topology evidence="1">Multi-pass membrane protein</topology>
    </subcellularLocation>
</comment>
<evidence type="ECO:0000313" key="10">
    <source>
        <dbReference type="Proteomes" id="UP000239720"/>
    </source>
</evidence>
<evidence type="ECO:0000256" key="1">
    <source>
        <dbReference type="ARBA" id="ARBA00004651"/>
    </source>
</evidence>
<evidence type="ECO:0000256" key="3">
    <source>
        <dbReference type="ARBA" id="ARBA00022692"/>
    </source>
</evidence>
<dbReference type="OrthoDB" id="9784202at2"/>
<proteinExistence type="predicted"/>
<name>A0A2K9EL64_9FIRM</name>
<evidence type="ECO:0000313" key="9">
    <source>
        <dbReference type="Proteomes" id="UP000233534"/>
    </source>
</evidence>
<feature type="transmembrane region" description="Helical" evidence="6">
    <location>
        <begin position="39"/>
        <end position="60"/>
    </location>
</feature>
<dbReference type="KEGG" id="hsc:HVS_07020"/>
<dbReference type="AlphaFoldDB" id="A0A2K9EL64"/>
<evidence type="ECO:0000313" key="7">
    <source>
        <dbReference type="EMBL" id="AUG57321.1"/>
    </source>
</evidence>
<organism evidence="7 9">
    <name type="scientific">Acetivibrio saccincola</name>
    <dbReference type="NCBI Taxonomy" id="1677857"/>
    <lineage>
        <taxon>Bacteria</taxon>
        <taxon>Bacillati</taxon>
        <taxon>Bacillota</taxon>
        <taxon>Clostridia</taxon>
        <taxon>Eubacteriales</taxon>
        <taxon>Oscillospiraceae</taxon>
        <taxon>Acetivibrio</taxon>
    </lineage>
</organism>